<keyword evidence="1 3" id="KW-0238">DNA-binding</keyword>
<keyword evidence="4" id="KW-1185">Reference proteome</keyword>
<dbReference type="STRING" id="908337.HMPREF9257_1223"/>
<dbReference type="eggNOG" id="COG0457">
    <property type="taxonomic scope" value="Bacteria"/>
</dbReference>
<dbReference type="PANTHER" id="PTHR46558:SF11">
    <property type="entry name" value="HTH-TYPE TRANSCRIPTIONAL REGULATOR XRE"/>
    <property type="match status" value="1"/>
</dbReference>
<reference evidence="3 4" key="1">
    <citation type="submission" date="2010-10" db="EMBL/GenBank/DDBJ databases">
        <authorList>
            <person name="Durkin A.S."/>
            <person name="Madupu R."/>
            <person name="Torralba M."/>
            <person name="Gillis M."/>
            <person name="Methe B."/>
            <person name="Sutton G."/>
            <person name="Nelson K.E."/>
        </authorList>
    </citation>
    <scope>NUCLEOTIDE SEQUENCE [LARGE SCALE GENOMIC DNA]</scope>
    <source>
        <strain evidence="3 4">ACS-139-V-Col8</strain>
    </source>
</reference>
<gene>
    <name evidence="3" type="ORF">HMPREF9257_1223</name>
</gene>
<evidence type="ECO:0000256" key="1">
    <source>
        <dbReference type="ARBA" id="ARBA00023125"/>
    </source>
</evidence>
<dbReference type="PANTHER" id="PTHR46558">
    <property type="entry name" value="TRACRIPTIONAL REGULATORY PROTEIN-RELATED-RELATED"/>
    <property type="match status" value="1"/>
</dbReference>
<dbReference type="SMART" id="SM00530">
    <property type="entry name" value="HTH_XRE"/>
    <property type="match status" value="1"/>
</dbReference>
<dbReference type="InterPro" id="IPR010982">
    <property type="entry name" value="Lambda_DNA-bd_dom_sf"/>
</dbReference>
<feature type="domain" description="HTH cro/C1-type" evidence="2">
    <location>
        <begin position="11"/>
        <end position="65"/>
    </location>
</feature>
<evidence type="ECO:0000313" key="4">
    <source>
        <dbReference type="Proteomes" id="UP000005990"/>
    </source>
</evidence>
<proteinExistence type="predicted"/>
<evidence type="ECO:0000259" key="2">
    <source>
        <dbReference type="PROSITE" id="PS50943"/>
    </source>
</evidence>
<accession>E4KNU2</accession>
<dbReference type="AlphaFoldDB" id="E4KNU2"/>
<sequence length="371" mass="42810">MNYIQAVGPQIKIFRKQKGLTQEALAEALGVTVSAVSKWERGQTLPDLPTLLEIAQFFQISLDVLFKYEVKSLSIKDWEKEIKQLIKKQEFQGAIDYSHLMLQRFPNDFQVLYVSAGLFRLVGMKEDQKYLQEAIDLFNQCLNLINQCRDPHINEYTIKAQLARTMASLDQVDQAIGLLKTIDFNDSQADTIGLLLAKKDQKNQADIDEGLDYLSKSLLVIFDRFMTSVFALQEFYSCDLIKDYTKALEIIVIYVDLIDSFMTTPINFFSRVKAMFLLEKAKIYLLMEEATQAQATMQDLLDLARTFDQAPDYSMEGLKFIQAGQDYVGFDPADQLLEKGMEESIEELMVHQTIKDDLLKIWQQLREEKYE</sequence>
<dbReference type="Pfam" id="PF01381">
    <property type="entry name" value="HTH_3"/>
    <property type="match status" value="1"/>
</dbReference>
<name>E4KNU2_9LACT</name>
<dbReference type="GO" id="GO:0003677">
    <property type="term" value="F:DNA binding"/>
    <property type="evidence" value="ECO:0007669"/>
    <property type="project" value="UniProtKB-KW"/>
</dbReference>
<dbReference type="SUPFAM" id="SSF48452">
    <property type="entry name" value="TPR-like"/>
    <property type="match status" value="1"/>
</dbReference>
<dbReference type="EMBL" id="AENN01000015">
    <property type="protein sequence ID" value="EFR31377.1"/>
    <property type="molecule type" value="Genomic_DNA"/>
</dbReference>
<dbReference type="InterPro" id="IPR001387">
    <property type="entry name" value="Cro/C1-type_HTH"/>
</dbReference>
<dbReference type="PROSITE" id="PS50943">
    <property type="entry name" value="HTH_CROC1"/>
    <property type="match status" value="1"/>
</dbReference>
<dbReference type="Gene3D" id="1.10.260.40">
    <property type="entry name" value="lambda repressor-like DNA-binding domains"/>
    <property type="match status" value="1"/>
</dbReference>
<dbReference type="Gene3D" id="1.25.40.10">
    <property type="entry name" value="Tetratricopeptide repeat domain"/>
    <property type="match status" value="1"/>
</dbReference>
<dbReference type="RefSeq" id="WP_006418580.1">
    <property type="nucleotide sequence ID" value="NZ_AENN01000015.1"/>
</dbReference>
<dbReference type="eggNOG" id="COG1396">
    <property type="taxonomic scope" value="Bacteria"/>
</dbReference>
<protein>
    <submittedName>
        <fullName evidence="3">DNA-binding helix-turn-helix protein</fullName>
    </submittedName>
</protein>
<dbReference type="CDD" id="cd00093">
    <property type="entry name" value="HTH_XRE"/>
    <property type="match status" value="1"/>
</dbReference>
<comment type="caution">
    <text evidence="3">The sequence shown here is derived from an EMBL/GenBank/DDBJ whole genome shotgun (WGS) entry which is preliminary data.</text>
</comment>
<dbReference type="SUPFAM" id="SSF47413">
    <property type="entry name" value="lambda repressor-like DNA-binding domains"/>
    <property type="match status" value="1"/>
</dbReference>
<dbReference type="InterPro" id="IPR011990">
    <property type="entry name" value="TPR-like_helical_dom_sf"/>
</dbReference>
<organism evidence="3 4">
    <name type="scientific">Eremococcus coleocola ACS-139-V-Col8</name>
    <dbReference type="NCBI Taxonomy" id="908337"/>
    <lineage>
        <taxon>Bacteria</taxon>
        <taxon>Bacillati</taxon>
        <taxon>Bacillota</taxon>
        <taxon>Bacilli</taxon>
        <taxon>Lactobacillales</taxon>
        <taxon>Aerococcaceae</taxon>
        <taxon>Eremococcus</taxon>
    </lineage>
</organism>
<dbReference type="Proteomes" id="UP000005990">
    <property type="component" value="Unassembled WGS sequence"/>
</dbReference>
<evidence type="ECO:0000313" key="3">
    <source>
        <dbReference type="EMBL" id="EFR31377.1"/>
    </source>
</evidence>
<dbReference type="OrthoDB" id="9805856at2"/>